<proteinExistence type="predicted"/>
<protein>
    <submittedName>
        <fullName evidence="2">Uncharacterized protein</fullName>
    </submittedName>
</protein>
<accession>A0A0A9RF80</accession>
<evidence type="ECO:0000313" key="2">
    <source>
        <dbReference type="EMBL" id="JAD17452.1"/>
    </source>
</evidence>
<dbReference type="AlphaFoldDB" id="A0A0A9RF80"/>
<name>A0A0A9RF80_ARUDO</name>
<feature type="region of interest" description="Disordered" evidence="1">
    <location>
        <begin position="157"/>
        <end position="176"/>
    </location>
</feature>
<feature type="compositionally biased region" description="Basic and acidic residues" evidence="1">
    <location>
        <begin position="7"/>
        <end position="23"/>
    </location>
</feature>
<feature type="compositionally biased region" description="Low complexity" evidence="1">
    <location>
        <begin position="89"/>
        <end position="101"/>
    </location>
</feature>
<reference evidence="2" key="2">
    <citation type="journal article" date="2015" name="Data Brief">
        <title>Shoot transcriptome of the giant reed, Arundo donax.</title>
        <authorList>
            <person name="Barrero R.A."/>
            <person name="Guerrero F.D."/>
            <person name="Moolhuijzen P."/>
            <person name="Goolsby J.A."/>
            <person name="Tidwell J."/>
            <person name="Bellgard S.E."/>
            <person name="Bellgard M.I."/>
        </authorList>
    </citation>
    <scope>NUCLEOTIDE SEQUENCE</scope>
    <source>
        <tissue evidence="2">Shoot tissue taken approximately 20 cm above the soil surface</tissue>
    </source>
</reference>
<evidence type="ECO:0000256" key="1">
    <source>
        <dbReference type="SAM" id="MobiDB-lite"/>
    </source>
</evidence>
<organism evidence="2">
    <name type="scientific">Arundo donax</name>
    <name type="common">Giant reed</name>
    <name type="synonym">Donax arundinaceus</name>
    <dbReference type="NCBI Taxonomy" id="35708"/>
    <lineage>
        <taxon>Eukaryota</taxon>
        <taxon>Viridiplantae</taxon>
        <taxon>Streptophyta</taxon>
        <taxon>Embryophyta</taxon>
        <taxon>Tracheophyta</taxon>
        <taxon>Spermatophyta</taxon>
        <taxon>Magnoliopsida</taxon>
        <taxon>Liliopsida</taxon>
        <taxon>Poales</taxon>
        <taxon>Poaceae</taxon>
        <taxon>PACMAD clade</taxon>
        <taxon>Arundinoideae</taxon>
        <taxon>Arundineae</taxon>
        <taxon>Arundo</taxon>
    </lineage>
</organism>
<sequence length="176" mass="19447">MHYGNNSDERYPHTRYLGFEDGRLPMPVPKEQPPAHDRFGPRRVRSPSGGDQAAKRGRHGRGVGGQVWRFEVSGPSHGACVQDWRGHNQRSVSSGQRRSSSCPLAPATTIPRVKAQGSRMVQGSRQCSVQSLSEIEEQVMGSFQPKDVDLMLEEAIQSRSTGVDQSLEEYSASLKT</sequence>
<reference evidence="2" key="1">
    <citation type="submission" date="2014-09" db="EMBL/GenBank/DDBJ databases">
        <authorList>
            <person name="Magalhaes I.L.F."/>
            <person name="Oliveira U."/>
            <person name="Santos F.R."/>
            <person name="Vidigal T.H.D.A."/>
            <person name="Brescovit A.D."/>
            <person name="Santos A.J."/>
        </authorList>
    </citation>
    <scope>NUCLEOTIDE SEQUENCE</scope>
    <source>
        <tissue evidence="2">Shoot tissue taken approximately 20 cm above the soil surface</tissue>
    </source>
</reference>
<dbReference type="EMBL" id="GBRH01280443">
    <property type="protein sequence ID" value="JAD17452.1"/>
    <property type="molecule type" value="Transcribed_RNA"/>
</dbReference>
<feature type="region of interest" description="Disordered" evidence="1">
    <location>
        <begin position="1"/>
        <end position="65"/>
    </location>
</feature>
<feature type="region of interest" description="Disordered" evidence="1">
    <location>
        <begin position="80"/>
        <end position="107"/>
    </location>
</feature>